<dbReference type="InterPro" id="IPR036291">
    <property type="entry name" value="NAD(P)-bd_dom_sf"/>
</dbReference>
<dbReference type="PANTHER" id="PTHR43355:SF2">
    <property type="entry name" value="FLAVIN REDUCTASE (NADPH)"/>
    <property type="match status" value="1"/>
</dbReference>
<dbReference type="Gene3D" id="3.40.50.720">
    <property type="entry name" value="NAD(P)-binding Rossmann-like Domain"/>
    <property type="match status" value="1"/>
</dbReference>
<dbReference type="AlphaFoldDB" id="A0A2T0MMT7"/>
<sequence length="198" mass="21037">MKLLVIGATGRTGKHVLTQGVERGHEITAFARRPELLTGHTGLADVRRGDAHDLDAVREAVQGQDAVLAAVGGSRIASTLITAMRESGVRRVVMTSSRSVPATRPRLAVTLAWLFFRAAYVDLARAEGMLQASLLDWSIARGTMLNDKPPAGRVHIDFEADATGGAMQLSRADYAMALLDTVENPALIGQALGICGPK</sequence>
<evidence type="ECO:0000313" key="3">
    <source>
        <dbReference type="Proteomes" id="UP000238312"/>
    </source>
</evidence>
<dbReference type="Pfam" id="PF13460">
    <property type="entry name" value="NAD_binding_10"/>
    <property type="match status" value="1"/>
</dbReference>
<dbReference type="GO" id="GO:0042602">
    <property type="term" value="F:riboflavin reductase (NADPH) activity"/>
    <property type="evidence" value="ECO:0007669"/>
    <property type="project" value="TreeGrafter"/>
</dbReference>
<proteinExistence type="predicted"/>
<dbReference type="PANTHER" id="PTHR43355">
    <property type="entry name" value="FLAVIN REDUCTASE (NADPH)"/>
    <property type="match status" value="1"/>
</dbReference>
<keyword evidence="3" id="KW-1185">Reference proteome</keyword>
<feature type="domain" description="NAD(P)-binding" evidence="1">
    <location>
        <begin position="7"/>
        <end position="185"/>
    </location>
</feature>
<dbReference type="InterPro" id="IPR051606">
    <property type="entry name" value="Polyketide_Oxido-like"/>
</dbReference>
<reference evidence="2 3" key="1">
    <citation type="submission" date="2018-03" db="EMBL/GenBank/DDBJ databases">
        <title>Genomic Encyclopedia of Type Strains, Phase III (KMG-III): the genomes of soil and plant-associated and newly described type strains.</title>
        <authorList>
            <person name="Whitman W."/>
        </authorList>
    </citation>
    <scope>NUCLEOTIDE SEQUENCE [LARGE SCALE GENOMIC DNA]</scope>
    <source>
        <strain evidence="2 3">CGMCC 4.7104</strain>
    </source>
</reference>
<accession>A0A2T0MMT7</accession>
<dbReference type="EMBL" id="PVNG01000021">
    <property type="protein sequence ID" value="PRX59164.1"/>
    <property type="molecule type" value="Genomic_DNA"/>
</dbReference>
<dbReference type="GO" id="GO:0004074">
    <property type="term" value="F:biliverdin reductase [NAD(P)H] activity"/>
    <property type="evidence" value="ECO:0007669"/>
    <property type="project" value="TreeGrafter"/>
</dbReference>
<gene>
    <name evidence="2" type="ORF">B0I32_121268</name>
</gene>
<name>A0A2T0MMT7_9ACTN</name>
<comment type="caution">
    <text evidence="2">The sequence shown here is derived from an EMBL/GenBank/DDBJ whole genome shotgun (WGS) entry which is preliminary data.</text>
</comment>
<dbReference type="OrthoDB" id="7941246at2"/>
<evidence type="ECO:0000313" key="2">
    <source>
        <dbReference type="EMBL" id="PRX59164.1"/>
    </source>
</evidence>
<protein>
    <submittedName>
        <fullName evidence="2">Putative NADH-flavin reductase</fullName>
    </submittedName>
</protein>
<dbReference type="SUPFAM" id="SSF51735">
    <property type="entry name" value="NAD(P)-binding Rossmann-fold domains"/>
    <property type="match status" value="1"/>
</dbReference>
<dbReference type="RefSeq" id="WP_106248778.1">
    <property type="nucleotide sequence ID" value="NZ_JBFAIB010000014.1"/>
</dbReference>
<dbReference type="InterPro" id="IPR016040">
    <property type="entry name" value="NAD(P)-bd_dom"/>
</dbReference>
<evidence type="ECO:0000259" key="1">
    <source>
        <dbReference type="Pfam" id="PF13460"/>
    </source>
</evidence>
<organism evidence="2 3">
    <name type="scientific">Nonomuraea fuscirosea</name>
    <dbReference type="NCBI Taxonomy" id="1291556"/>
    <lineage>
        <taxon>Bacteria</taxon>
        <taxon>Bacillati</taxon>
        <taxon>Actinomycetota</taxon>
        <taxon>Actinomycetes</taxon>
        <taxon>Streptosporangiales</taxon>
        <taxon>Streptosporangiaceae</taxon>
        <taxon>Nonomuraea</taxon>
    </lineage>
</organism>
<dbReference type="Proteomes" id="UP000238312">
    <property type="component" value="Unassembled WGS sequence"/>
</dbReference>